<protein>
    <recommendedName>
        <fullName evidence="5">Tyrosine-protein phosphatase</fullName>
        <ecNumber evidence="5">3.1.3.48</ecNumber>
    </recommendedName>
</protein>
<dbReference type="InterPro" id="IPR016195">
    <property type="entry name" value="Pol/histidinol_Pase-like"/>
</dbReference>
<dbReference type="EMBL" id="AYYN01000031">
    <property type="protein sequence ID" value="KRM76720.1"/>
    <property type="molecule type" value="Genomic_DNA"/>
</dbReference>
<sequence length="259" mass="29136">MCMPNLVDLHCHILPGVDDGSPDLEHSLQLACQAVADGVTHILATPHHLDKNYVNHHKAVIEKTAEFQAALCERKIPLKVFPGQEIHINGNLLSNYDDFLGTDIKKNYILLELPHGDVPAYTDRIIFELRKRGTTPVIVHPERNLKIQSDQNILYNLIQKGALAQLTATSYIGGFGEHVANISRSLISHGLIHVVASDAHVLPGRNFVLRESINEIAKEFGRQQSQFFKNNAECLLNGIEIVQQPYSPIIKRKKRFYIF</sequence>
<dbReference type="SUPFAM" id="SSF89550">
    <property type="entry name" value="PHP domain-like"/>
    <property type="match status" value="1"/>
</dbReference>
<dbReference type="RefSeq" id="WP_056958497.1">
    <property type="nucleotide sequence ID" value="NZ_AYYN01000031.1"/>
</dbReference>
<dbReference type="InterPro" id="IPR016667">
    <property type="entry name" value="Caps_polysacc_synth_CpsB/CapC"/>
</dbReference>
<dbReference type="Pfam" id="PF19567">
    <property type="entry name" value="CpsB_CapC"/>
    <property type="match status" value="1"/>
</dbReference>
<dbReference type="AlphaFoldDB" id="A0A0R2BCV1"/>
<evidence type="ECO:0000256" key="3">
    <source>
        <dbReference type="ARBA" id="ARBA00022912"/>
    </source>
</evidence>
<dbReference type="PANTHER" id="PTHR39181">
    <property type="entry name" value="TYROSINE-PROTEIN PHOSPHATASE YWQE"/>
    <property type="match status" value="1"/>
</dbReference>
<dbReference type="PATRIC" id="fig|1423772.3.peg.1509"/>
<keyword evidence="2 5" id="KW-0378">Hydrolase</keyword>
<evidence type="ECO:0000256" key="5">
    <source>
        <dbReference type="PIRNR" id="PIRNR016557"/>
    </source>
</evidence>
<dbReference type="PANTHER" id="PTHR39181:SF1">
    <property type="entry name" value="TYROSINE-PROTEIN PHOSPHATASE YWQE"/>
    <property type="match status" value="1"/>
</dbReference>
<reference evidence="6 7" key="1">
    <citation type="journal article" date="2015" name="Genome Announc.">
        <title>Expanding the biotechnology potential of lactobacilli through comparative genomics of 213 strains and associated genera.</title>
        <authorList>
            <person name="Sun Z."/>
            <person name="Harris H.M."/>
            <person name="McCann A."/>
            <person name="Guo C."/>
            <person name="Argimon S."/>
            <person name="Zhang W."/>
            <person name="Yang X."/>
            <person name="Jeffery I.B."/>
            <person name="Cooney J.C."/>
            <person name="Kagawa T.F."/>
            <person name="Liu W."/>
            <person name="Song Y."/>
            <person name="Salvetti E."/>
            <person name="Wrobel A."/>
            <person name="Rasinkangas P."/>
            <person name="Parkhill J."/>
            <person name="Rea M.C."/>
            <person name="O'Sullivan O."/>
            <person name="Ritari J."/>
            <person name="Douillard F.P."/>
            <person name="Paul Ross R."/>
            <person name="Yang R."/>
            <person name="Briner A.E."/>
            <person name="Felis G.E."/>
            <person name="de Vos W.M."/>
            <person name="Barrangou R."/>
            <person name="Klaenhammer T.R."/>
            <person name="Caufield P.W."/>
            <person name="Cui Y."/>
            <person name="Zhang H."/>
            <person name="O'Toole P.W."/>
        </authorList>
    </citation>
    <scope>NUCLEOTIDE SEQUENCE [LARGE SCALE GENOMIC DNA]</scope>
    <source>
        <strain evidence="6 7">DSM 20452</strain>
    </source>
</reference>
<organism evidence="6 7">
    <name type="scientific">Ligilactobacillus murinus DSM 20452 = NBRC 14221</name>
    <dbReference type="NCBI Taxonomy" id="1423772"/>
    <lineage>
        <taxon>Bacteria</taxon>
        <taxon>Bacillati</taxon>
        <taxon>Bacillota</taxon>
        <taxon>Bacilli</taxon>
        <taxon>Lactobacillales</taxon>
        <taxon>Lactobacillaceae</taxon>
        <taxon>Ligilactobacillus</taxon>
    </lineage>
</organism>
<accession>A0A0R2BCV1</accession>
<comment type="caution">
    <text evidence="6">The sequence shown here is derived from an EMBL/GenBank/DDBJ whole genome shotgun (WGS) entry which is preliminary data.</text>
</comment>
<evidence type="ECO:0000256" key="2">
    <source>
        <dbReference type="ARBA" id="ARBA00022801"/>
    </source>
</evidence>
<evidence type="ECO:0000256" key="4">
    <source>
        <dbReference type="ARBA" id="ARBA00051722"/>
    </source>
</evidence>
<dbReference type="Gene3D" id="3.20.20.140">
    <property type="entry name" value="Metal-dependent hydrolases"/>
    <property type="match status" value="1"/>
</dbReference>
<gene>
    <name evidence="6" type="ORF">FC48_GL001418</name>
</gene>
<comment type="similarity">
    <text evidence="1 5">Belongs to the metallo-dependent hydrolases superfamily. CpsB/CapC family.</text>
</comment>
<dbReference type="Proteomes" id="UP000051612">
    <property type="component" value="Unassembled WGS sequence"/>
</dbReference>
<comment type="catalytic activity">
    <reaction evidence="4 5">
        <text>O-phospho-L-tyrosyl-[protein] + H2O = L-tyrosyl-[protein] + phosphate</text>
        <dbReference type="Rhea" id="RHEA:10684"/>
        <dbReference type="Rhea" id="RHEA-COMP:10136"/>
        <dbReference type="Rhea" id="RHEA-COMP:20101"/>
        <dbReference type="ChEBI" id="CHEBI:15377"/>
        <dbReference type="ChEBI" id="CHEBI:43474"/>
        <dbReference type="ChEBI" id="CHEBI:46858"/>
        <dbReference type="ChEBI" id="CHEBI:61978"/>
        <dbReference type="EC" id="3.1.3.48"/>
    </reaction>
</comment>
<dbReference type="GO" id="GO:0030145">
    <property type="term" value="F:manganese ion binding"/>
    <property type="evidence" value="ECO:0007669"/>
    <property type="project" value="UniProtKB-UniRule"/>
</dbReference>
<dbReference type="EC" id="3.1.3.48" evidence="5"/>
<keyword evidence="3 5" id="KW-0904">Protein phosphatase</keyword>
<evidence type="ECO:0000313" key="6">
    <source>
        <dbReference type="EMBL" id="KRM76720.1"/>
    </source>
</evidence>
<name>A0A0R2BCV1_9LACO</name>
<dbReference type="PIRSF" id="PIRSF016557">
    <property type="entry name" value="Caps_synth_CpsB"/>
    <property type="match status" value="1"/>
</dbReference>
<dbReference type="GO" id="GO:0004725">
    <property type="term" value="F:protein tyrosine phosphatase activity"/>
    <property type="evidence" value="ECO:0007669"/>
    <property type="project" value="UniProtKB-UniRule"/>
</dbReference>
<evidence type="ECO:0000256" key="1">
    <source>
        <dbReference type="ARBA" id="ARBA00005750"/>
    </source>
</evidence>
<proteinExistence type="inferred from homology"/>
<evidence type="ECO:0000313" key="7">
    <source>
        <dbReference type="Proteomes" id="UP000051612"/>
    </source>
</evidence>